<accession>A0A2V1HWP3</accession>
<evidence type="ECO:0000259" key="1">
    <source>
        <dbReference type="PROSITE" id="PS50925"/>
    </source>
</evidence>
<dbReference type="SUPFAM" id="SSF54975">
    <property type="entry name" value="Acylphosphatase/BLUF domain-like"/>
    <property type="match status" value="1"/>
</dbReference>
<dbReference type="EMBL" id="QEOP01000001">
    <property type="protein sequence ID" value="PVZ96342.1"/>
    <property type="molecule type" value="Genomic_DNA"/>
</dbReference>
<evidence type="ECO:0000313" key="2">
    <source>
        <dbReference type="EMBL" id="PVZ96342.1"/>
    </source>
</evidence>
<dbReference type="Pfam" id="PF04940">
    <property type="entry name" value="BLUF"/>
    <property type="match status" value="1"/>
</dbReference>
<gene>
    <name evidence="2" type="ORF">DDQ50_03760</name>
</gene>
<evidence type="ECO:0000313" key="3">
    <source>
        <dbReference type="Proteomes" id="UP000244893"/>
    </source>
</evidence>
<dbReference type="GO" id="GO:0071949">
    <property type="term" value="F:FAD binding"/>
    <property type="evidence" value="ECO:0007669"/>
    <property type="project" value="InterPro"/>
</dbReference>
<dbReference type="PROSITE" id="PS50925">
    <property type="entry name" value="BLUF"/>
    <property type="match status" value="1"/>
</dbReference>
<reference evidence="2 3" key="1">
    <citation type="submission" date="2018-05" db="EMBL/GenBank/DDBJ databases">
        <title>Amnibacterium sp. M8JJ-5, whole genome shotgun sequence.</title>
        <authorList>
            <person name="Tuo L."/>
        </authorList>
    </citation>
    <scope>NUCLEOTIDE SEQUENCE [LARGE SCALE GENOMIC DNA]</scope>
    <source>
        <strain evidence="2 3">M8JJ-5</strain>
    </source>
</reference>
<dbReference type="AlphaFoldDB" id="A0A2V1HWP3"/>
<comment type="caution">
    <text evidence="2">The sequence shown here is derived from an EMBL/GenBank/DDBJ whole genome shotgun (WGS) entry which is preliminary data.</text>
</comment>
<dbReference type="InterPro" id="IPR007024">
    <property type="entry name" value="BLUF_domain"/>
</dbReference>
<protein>
    <recommendedName>
        <fullName evidence="1">BLUF domain-containing protein</fullName>
    </recommendedName>
</protein>
<dbReference type="OrthoDB" id="196105at2"/>
<proteinExistence type="predicted"/>
<name>A0A2V1HWP3_9MICO</name>
<dbReference type="SMART" id="SM01034">
    <property type="entry name" value="BLUF"/>
    <property type="match status" value="1"/>
</dbReference>
<feature type="domain" description="BLUF" evidence="1">
    <location>
        <begin position="21"/>
        <end position="112"/>
    </location>
</feature>
<sequence>MSPFHLPGSPEAPAVTPQQGLSSVIYSSRAVQDLSDDDLLELLTVSRRNNSRLGLTGVLLHRDGRFLQYLEGPEQVLRQRIDIIAADPRHTSFTILLDEEIPGRLFPAWSMGFEKLSEHAAADIPGYRDSFADLSDADAEPGTRGALDQLSRWFASRSAGAQL</sequence>
<dbReference type="Gene3D" id="3.30.70.100">
    <property type="match status" value="1"/>
</dbReference>
<dbReference type="Proteomes" id="UP000244893">
    <property type="component" value="Unassembled WGS sequence"/>
</dbReference>
<dbReference type="InterPro" id="IPR036046">
    <property type="entry name" value="Acylphosphatase-like_dom_sf"/>
</dbReference>
<organism evidence="2 3">
    <name type="scientific">Amnibacterium flavum</name>
    <dbReference type="NCBI Taxonomy" id="2173173"/>
    <lineage>
        <taxon>Bacteria</taxon>
        <taxon>Bacillati</taxon>
        <taxon>Actinomycetota</taxon>
        <taxon>Actinomycetes</taxon>
        <taxon>Micrococcales</taxon>
        <taxon>Microbacteriaceae</taxon>
        <taxon>Amnibacterium</taxon>
    </lineage>
</organism>
<dbReference type="GO" id="GO:0009882">
    <property type="term" value="F:blue light photoreceptor activity"/>
    <property type="evidence" value="ECO:0007669"/>
    <property type="project" value="InterPro"/>
</dbReference>
<keyword evidence="3" id="KW-1185">Reference proteome</keyword>